<feature type="compositionally biased region" description="Basic and acidic residues" evidence="10">
    <location>
        <begin position="732"/>
        <end position="759"/>
    </location>
</feature>
<dbReference type="Gene3D" id="3.40.5.120">
    <property type="match status" value="1"/>
</dbReference>
<dbReference type="InterPro" id="IPR001965">
    <property type="entry name" value="Znf_PHD"/>
</dbReference>
<evidence type="ECO:0000259" key="11">
    <source>
        <dbReference type="PROSITE" id="PS50016"/>
    </source>
</evidence>
<keyword evidence="9" id="KW-0175">Coiled coil</keyword>
<dbReference type="InterPro" id="IPR037259">
    <property type="entry name" value="BRK_sf"/>
</dbReference>
<feature type="compositionally biased region" description="Basic and acidic residues" evidence="10">
    <location>
        <begin position="522"/>
        <end position="547"/>
    </location>
</feature>
<feature type="compositionally biased region" description="Basic residues" evidence="10">
    <location>
        <begin position="466"/>
        <end position="478"/>
    </location>
</feature>
<feature type="domain" description="TFIIS central" evidence="12">
    <location>
        <begin position="1626"/>
        <end position="1746"/>
    </location>
</feature>
<dbReference type="GO" id="GO:0005634">
    <property type="term" value="C:nucleus"/>
    <property type="evidence" value="ECO:0007669"/>
    <property type="project" value="UniProtKB-SubCell"/>
</dbReference>
<dbReference type="Pfam" id="PF00628">
    <property type="entry name" value="PHD"/>
    <property type="match status" value="1"/>
</dbReference>
<feature type="region of interest" description="Disordered" evidence="10">
    <location>
        <begin position="911"/>
        <end position="1104"/>
    </location>
</feature>
<dbReference type="SUPFAM" id="SSF46942">
    <property type="entry name" value="Elongation factor TFIIS domain 2"/>
    <property type="match status" value="1"/>
</dbReference>
<keyword evidence="14" id="KW-1185">Reference proteome</keyword>
<dbReference type="InterPro" id="IPR019787">
    <property type="entry name" value="Znf_PHD-finger"/>
</dbReference>
<name>A0A6J8CG58_MYTCO</name>
<feature type="region of interest" description="Disordered" evidence="10">
    <location>
        <begin position="1889"/>
        <end position="1919"/>
    </location>
</feature>
<feature type="region of interest" description="Disordered" evidence="10">
    <location>
        <begin position="203"/>
        <end position="222"/>
    </location>
</feature>
<evidence type="ECO:0000256" key="6">
    <source>
        <dbReference type="ARBA" id="ARBA00023163"/>
    </source>
</evidence>
<feature type="region of interest" description="Disordered" evidence="10">
    <location>
        <begin position="2450"/>
        <end position="2474"/>
    </location>
</feature>
<feature type="compositionally biased region" description="Basic residues" evidence="10">
    <location>
        <begin position="1575"/>
        <end position="1590"/>
    </location>
</feature>
<evidence type="ECO:0000313" key="14">
    <source>
        <dbReference type="Proteomes" id="UP000507470"/>
    </source>
</evidence>
<feature type="compositionally biased region" description="Polar residues" evidence="10">
    <location>
        <begin position="143"/>
        <end position="156"/>
    </location>
</feature>
<feature type="compositionally biased region" description="Acidic residues" evidence="10">
    <location>
        <begin position="2502"/>
        <end position="2512"/>
    </location>
</feature>
<evidence type="ECO:0000256" key="3">
    <source>
        <dbReference type="ARBA" id="ARBA00022771"/>
    </source>
</evidence>
<feature type="compositionally biased region" description="Basic and acidic residues" evidence="10">
    <location>
        <begin position="914"/>
        <end position="924"/>
    </location>
</feature>
<dbReference type="InterPro" id="IPR003618">
    <property type="entry name" value="TFIIS_cen_dom"/>
</dbReference>
<feature type="compositionally biased region" description="Polar residues" evidence="10">
    <location>
        <begin position="1325"/>
        <end position="1338"/>
    </location>
</feature>
<dbReference type="SUPFAM" id="SSF160481">
    <property type="entry name" value="BRK domain-like"/>
    <property type="match status" value="1"/>
</dbReference>
<feature type="compositionally biased region" description="Acidic residues" evidence="10">
    <location>
        <begin position="1073"/>
        <end position="1099"/>
    </location>
</feature>
<feature type="compositionally biased region" description="Basic residues" evidence="10">
    <location>
        <begin position="494"/>
        <end position="503"/>
    </location>
</feature>
<gene>
    <name evidence="13" type="ORF">MCOR_29025</name>
</gene>
<dbReference type="InterPro" id="IPR036575">
    <property type="entry name" value="TFIIS_cen_dom_sf"/>
</dbReference>
<dbReference type="PROSITE" id="PS51321">
    <property type="entry name" value="TFIIS_CENTRAL"/>
    <property type="match status" value="1"/>
</dbReference>
<dbReference type="SMART" id="SM00510">
    <property type="entry name" value="TFS2M"/>
    <property type="match status" value="1"/>
</dbReference>
<dbReference type="Gene3D" id="3.30.40.10">
    <property type="entry name" value="Zinc/RING finger domain, C3HC4 (zinc finger)"/>
    <property type="match status" value="1"/>
</dbReference>
<feature type="compositionally biased region" description="Basic and acidic residues" evidence="10">
    <location>
        <begin position="626"/>
        <end position="644"/>
    </location>
</feature>
<dbReference type="Pfam" id="PF07533">
    <property type="entry name" value="BRK"/>
    <property type="match status" value="1"/>
</dbReference>
<evidence type="ECO:0000256" key="10">
    <source>
        <dbReference type="SAM" id="MobiDB-lite"/>
    </source>
</evidence>
<evidence type="ECO:0000256" key="1">
    <source>
        <dbReference type="ARBA" id="ARBA00004123"/>
    </source>
</evidence>
<feature type="compositionally biased region" description="Basic and acidic residues" evidence="10">
    <location>
        <begin position="956"/>
        <end position="984"/>
    </location>
</feature>
<feature type="coiled-coil region" evidence="9">
    <location>
        <begin position="2422"/>
        <end position="2449"/>
    </location>
</feature>
<dbReference type="GO" id="GO:0003677">
    <property type="term" value="F:DNA binding"/>
    <property type="evidence" value="ECO:0007669"/>
    <property type="project" value="InterPro"/>
</dbReference>
<evidence type="ECO:0000256" key="7">
    <source>
        <dbReference type="ARBA" id="ARBA00023242"/>
    </source>
</evidence>
<feature type="compositionally biased region" description="Basic residues" evidence="10">
    <location>
        <begin position="2592"/>
        <end position="2607"/>
    </location>
</feature>
<feature type="compositionally biased region" description="Basic residues" evidence="10">
    <location>
        <begin position="385"/>
        <end position="394"/>
    </location>
</feature>
<feature type="compositionally biased region" description="Basic and acidic residues" evidence="10">
    <location>
        <begin position="2919"/>
        <end position="2955"/>
    </location>
</feature>
<dbReference type="InterPro" id="IPR013083">
    <property type="entry name" value="Znf_RING/FYVE/PHD"/>
</dbReference>
<sequence length="3042" mass="340427">MAAHMLAASNLQVTSLLALRFLKFDHMDIKRNEIMVVENRRMLLDVFKDKHKKLHCVMSTESSQTSERVITIVQSSLPVTSATALDVDPSDVEHIGEIPLEGLHGLGQEKNPFSSFSEEHLSRLDDFLSTEEAQKILQQTTVEPYNNTGQRSGSPESDTDVIGNQPEDLINIFDTKSQDHSGLDPHFSDHAYAIPVKRVTIPPVASPQSQMSSPRKRGQAKDEVMIVSDVGNDVEISQEETKSGKGRGRGRKNFGEIPLGNSNNRRSNRISDNEQREMAEKIRQENIQKEKEAMDALNSGQFSDGQDETPKRGRGRPKKTEEEEEEMKQVEKKLGPKSLLKDEEEETSSQSEVDTIDEQVKRKRGRPKKVKDQESESEAENKTNKKDKKGKGKKVKDDSDSDEKTLKQKGKKGRSLSKNKKQENDADDESEENSPIKGKKKDNLKKKGKKEDSSESESEEDSPKTEKRKPGRPKKNKGKEKESESESEEESPKKGKTKKGKGKQKVDQSDDDNKKKKKTKGKKQDAESESDIKIQKGKKEEKIKVKDQNMAQMKVEKAKSGKSKGKKGKKEEPEALSSEEENSKAQKNKSAKKNGGKEEKAKAEMKKDKKESSDEEDEPLSAIKSENTKVKSSIKKDTSSDKNIFESLSKQIMESGALKRKHSVTDSVDVKKVKSDKVKLKHESGEDSHITQQDSHDSKKKEENGEMKTPKSVKKKFRKSEEYLDLTMTDLFKPDGVSRKDEEQKHEQTKTDESDKHSNDSVSNNQDHTVVLNDETVVVTVEEKIDSDEKDIEKSFAVDEKSANELKAVEQISLQESESEVSPSKVGNDENTKIKELYKRVAEKSDDLNSSVDSNFGIVSVSMVTSDSDKEEPIQFEATIENIEFVSLSEEAVQFQAEVVPGAESVLSVQVSEQVDKSKVDEGKSSVTESEVQIDENKTKNKDEKVLQKDTAVSKAKVETKPVKKETLKPVEKRGKVPEVKSSSDIDTSDITGSELEEDSRVLRRKRVRNPLVEEFLKKETRKQRKKTTKSEDEGTDKEVEKVEEKNKKGKDKEKEKEKKEQIVVERAKEKSEEDDDEEEEEEEEEEEDEDMDSEEEYEPPDRRYCICNKPYGNKFMICCDKCENWYHGKCIGITRERGKEMADKEEEYICDGCKEKDKIEKIKGKSKTEDSRTSNGSKPLIVKMPGMKKGDKSCKTGKVEIQSKKKLMKDQKKENKDKSPAASPKVEKKTVSVTKISEQKLAAGSPALKTEKKVTTQKPEIAILKKGSKEAIRKISLLGEKVQKVVSTKGQEVKVMTLPGKTEKGTVKGQEVKVTTAPGKVQKESGTTVKSEKTISTPGKIEKGGTTGKSEVSSTSEKSDKLSVTPGKSEKKAEKSENFLEIFTPDKAKILAPVKKISTEQKKSEEKLPRCIGPKCGKLSRWDSVYCSNECIINHSQDSLNIIHSQQEQPVKLTGDKRIVVIEKTTGKILTGDKAPTEAELCAWLEKNPSYSVLLPSIKKLKASDIAGKQEKESHHNHPQQQEKGSHNGSKHHHHGNKDHDKDRKDSSKDRKSDSSKERKKSHSESSKDQKSQSSHKKHDDKHSSKKPSSKKDEKTDKNKKESRDEKTDKLKSDTKPEDSGPDPIRLNVRKSLRDALASRAEKADDVMLSLSEIKSLSLDIENELFSFFKETGHKYKNKYRSLIFNIKDIKNKGLFRKILNGELKPSKLIRMTPDELASRELAKWREFETKHELDMIVQQEEELMKEGEHFVKKTHKGEIEIDVVNATEDEDLSTLEDHGIKKIEQKKVEKTKADTQAKDFVGGLIGDTTPQHKNHLFDLNCKICTGKEAPPLKDTTPKKVRVARKVKIEEPSSSDKKVKIKSEEEQKKEEDVVKEVLKAIQKAKKEQMEEEAKRAKEQKPAPQEEPEQQMPESPVADSTVIVRSPDSALQSGLEQKSDFTPKGPQVWKGFVSMQDVAKFVTTAYRISGPCDKLNIPDTVHVCGRISPEQVYDYLSKMRKVGTKDIIVLRFIPGPNEEKTSYINLYSYLNSRSRCGVVGSVSKYIKDFYILPLASHSKIPSVIKPFVDQGLELNRPHMLLAVIVRQKLKPHGVEPDPKQKHRQGQVNKVRQQEKRPYTPPGQKSYGPLPKIPKISKQEEPEPYDPEKPTMDPVPQKPSDEAVFKKPLVPVVKRSSPSSSPGSVKTLPGAASIVSLMMDKLKLATNAQEANETITGGLSPMATITDKQKILLELTQRVCEQKKLIELKHAGKSVHDPALPLVAVANAMTAISQISKTLVSAPKRAAISASQQSAKTHVSESDDVSSASQQSAKTDSEINSVSSASSSEVSTTSSIETDTVSSLTAEFSPSAYSSKMSAPTAAGAADVQLLASKTIGLLPHEVAAQSEKMSSMPEALKSLFSSIPGSYSHVTKFKEADPITIDNKKEKEVDNIEEEVDSIEIEQEQLEIQDSAKEKENKTLLETVKPTDPRQEKMVVKMKQAAAVDNSREGHNKFNVSLLEFDYGDSDSEADEIPSTTTSEELKDDDTRPSSVMSSSSEESQDSPNIPHLQYPPLPAEPEAPPPLPDEPPPPPPDHAPEEEEVSEEEEETGKKGRKKKKKKKKGKKGKPAPEIMLEAKDPISKAILDASFRRLMEKQQESMVPPMSVPMSPVVGPQTVPMTVPGIPITGAGAPFQSPIVQGLMGPIPSAKPALLPTPLLNPPVSTVMMPQAAPMGMPQPSQTVQQPIVQKTIPSLFDLEVTPSKSLIMGKIRKDEPGNELDRELLDLADNDWRAEEPQDLDLRQDQDLRVMDVDMRQATINKPPVIPPRVIWPEDVDHRKGGRYTPDPVFGSDLQFPSEDSDLRNFCSPLDQDYRRRDMPQNEMGKDNFSSSAEDQDFRVNQNKRGQGRGSHDRDSDGHDRGRRRRHEDSSHRKSKRRRRDDDRHHSRHDDRDHRHRDKDQRKGDKDQDHGNKDQDSSLPEDVDQRPKLEKKVPAAPRLADKVPVPPPQVLAQKAAAEISTPKVPPLQPPPMPPGIEVKPFTPSTSVNPPKRVQPPPPGIDDW</sequence>
<feature type="compositionally biased region" description="Basic residues" evidence="10">
    <location>
        <begin position="407"/>
        <end position="419"/>
    </location>
</feature>
<keyword evidence="6" id="KW-0804">Transcription</keyword>
<dbReference type="Proteomes" id="UP000507470">
    <property type="component" value="Unassembled WGS sequence"/>
</dbReference>
<feature type="compositionally biased region" description="Pro residues" evidence="10">
    <location>
        <begin position="2550"/>
        <end position="2574"/>
    </location>
</feature>
<feature type="compositionally biased region" description="Basic and acidic residues" evidence="10">
    <location>
        <begin position="504"/>
        <end position="514"/>
    </location>
</feature>
<reference evidence="13 14" key="1">
    <citation type="submission" date="2020-06" db="EMBL/GenBank/DDBJ databases">
        <authorList>
            <person name="Li R."/>
            <person name="Bekaert M."/>
        </authorList>
    </citation>
    <scope>NUCLEOTIDE SEQUENCE [LARGE SCALE GENOMIC DNA]</scope>
    <source>
        <strain evidence="14">wild</strain>
    </source>
</reference>
<feature type="compositionally biased region" description="Low complexity" evidence="10">
    <location>
        <begin position="2165"/>
        <end position="2185"/>
    </location>
</feature>
<keyword evidence="2" id="KW-0479">Metal-binding</keyword>
<feature type="compositionally biased region" description="Basic and acidic residues" evidence="10">
    <location>
        <begin position="370"/>
        <end position="384"/>
    </location>
</feature>
<evidence type="ECO:0000256" key="5">
    <source>
        <dbReference type="ARBA" id="ARBA00023015"/>
    </source>
</evidence>
<keyword evidence="4" id="KW-0862">Zinc</keyword>
<feature type="region of interest" description="Disordered" evidence="10">
    <location>
        <begin position="2291"/>
        <end position="2340"/>
    </location>
</feature>
<feature type="region of interest" description="Disordered" evidence="10">
    <location>
        <begin position="2502"/>
        <end position="2615"/>
    </location>
</feature>
<accession>A0A6J8CG58</accession>
<dbReference type="SMART" id="SM00592">
    <property type="entry name" value="BRK"/>
    <property type="match status" value="1"/>
</dbReference>
<feature type="compositionally biased region" description="Basic and acidic residues" evidence="10">
    <location>
        <begin position="1029"/>
        <end position="1072"/>
    </location>
</feature>
<feature type="compositionally biased region" description="Basic and acidic residues" evidence="10">
    <location>
        <begin position="1369"/>
        <end position="1379"/>
    </location>
</feature>
<dbReference type="CDD" id="cd15552">
    <property type="entry name" value="PHD_PHF3_like"/>
    <property type="match status" value="1"/>
</dbReference>
<feature type="compositionally biased region" description="Basic and acidic residues" evidence="10">
    <location>
        <begin position="935"/>
        <end position="948"/>
    </location>
</feature>
<dbReference type="InterPro" id="IPR006576">
    <property type="entry name" value="BRK_domain"/>
</dbReference>
<feature type="region of interest" description="Disordered" evidence="10">
    <location>
        <begin position="1507"/>
        <end position="1628"/>
    </location>
</feature>
<feature type="compositionally biased region" description="Polar residues" evidence="10">
    <location>
        <begin position="2867"/>
        <end position="2883"/>
    </location>
</feature>
<dbReference type="InterPro" id="IPR017956">
    <property type="entry name" value="AT_hook_DNA-bd_motif"/>
</dbReference>
<dbReference type="PROSITE" id="PS50016">
    <property type="entry name" value="ZF_PHD_2"/>
    <property type="match status" value="1"/>
</dbReference>
<evidence type="ECO:0000256" key="9">
    <source>
        <dbReference type="SAM" id="Coils"/>
    </source>
</evidence>
<keyword evidence="7" id="KW-0539">Nucleus</keyword>
<dbReference type="PANTHER" id="PTHR11477:SF51">
    <property type="entry name" value="PROTEIN PARTNER OF SNF, ISOFORM B"/>
    <property type="match status" value="1"/>
</dbReference>
<proteinExistence type="predicted"/>
<dbReference type="InterPro" id="IPR012921">
    <property type="entry name" value="SPOC_C"/>
</dbReference>
<dbReference type="Gene3D" id="1.10.472.30">
    <property type="entry name" value="Transcription elongation factor S-II, central domain"/>
    <property type="match status" value="1"/>
</dbReference>
<feature type="compositionally biased region" description="Basic and acidic residues" evidence="10">
    <location>
        <begin position="395"/>
        <end position="406"/>
    </location>
</feature>
<dbReference type="InterPro" id="IPR019786">
    <property type="entry name" value="Zinc_finger_PHD-type_CS"/>
</dbReference>
<feature type="compositionally biased region" description="Acidic residues" evidence="10">
    <location>
        <begin position="2577"/>
        <end position="2588"/>
    </location>
</feature>
<dbReference type="Pfam" id="PF07744">
    <property type="entry name" value="SPOC"/>
    <property type="match status" value="1"/>
</dbReference>
<evidence type="ECO:0000256" key="8">
    <source>
        <dbReference type="PROSITE-ProRule" id="PRU00146"/>
    </source>
</evidence>
<feature type="compositionally biased region" description="Basic and acidic residues" evidence="10">
    <location>
        <begin position="595"/>
        <end position="612"/>
    </location>
</feature>
<dbReference type="Pfam" id="PF07500">
    <property type="entry name" value="TFIIS_M"/>
    <property type="match status" value="1"/>
</dbReference>
<evidence type="ECO:0000259" key="12">
    <source>
        <dbReference type="PROSITE" id="PS51321"/>
    </source>
</evidence>
<feature type="compositionally biased region" description="Basic and acidic residues" evidence="10">
    <location>
        <begin position="2851"/>
        <end position="2865"/>
    </location>
</feature>
<keyword evidence="5" id="KW-0805">Transcription regulation</keyword>
<feature type="region of interest" description="Disordered" evidence="10">
    <location>
        <begin position="1319"/>
        <end position="1379"/>
    </location>
</feature>
<evidence type="ECO:0000256" key="4">
    <source>
        <dbReference type="ARBA" id="ARBA00022833"/>
    </source>
</evidence>
<dbReference type="CDD" id="cd21541">
    <property type="entry name" value="SPOC_PHF3-like"/>
    <property type="match status" value="1"/>
</dbReference>
<feature type="region of interest" description="Disordered" evidence="10">
    <location>
        <begin position="1847"/>
        <end position="1867"/>
    </location>
</feature>
<feature type="region of interest" description="Disordered" evidence="10">
    <location>
        <begin position="1162"/>
        <end position="1233"/>
    </location>
</feature>
<feature type="compositionally biased region" description="Basic and acidic residues" evidence="10">
    <location>
        <begin position="269"/>
        <end position="294"/>
    </location>
</feature>
<feature type="compositionally biased region" description="Basic and acidic residues" evidence="10">
    <location>
        <begin position="1539"/>
        <end position="1572"/>
    </location>
</feature>
<protein>
    <recommendedName>
        <fullName evidence="15">Death-inducer obliterator 1</fullName>
    </recommendedName>
</protein>
<feature type="compositionally biased region" description="Basic and acidic residues" evidence="10">
    <location>
        <begin position="1591"/>
        <end position="1620"/>
    </location>
</feature>
<feature type="compositionally biased region" description="Basic and acidic residues" evidence="10">
    <location>
        <begin position="1189"/>
        <end position="1231"/>
    </location>
</feature>
<comment type="subcellular location">
    <subcellularLocation>
        <location evidence="1">Nucleus</location>
    </subcellularLocation>
</comment>
<dbReference type="SMART" id="SM00249">
    <property type="entry name" value="PHD"/>
    <property type="match status" value="1"/>
</dbReference>
<feature type="region of interest" description="Disordered" evidence="10">
    <location>
        <begin position="2802"/>
        <end position="3042"/>
    </location>
</feature>
<feature type="compositionally biased region" description="Basic and acidic residues" evidence="10">
    <location>
        <begin position="1848"/>
        <end position="1867"/>
    </location>
</feature>
<evidence type="ECO:0008006" key="15">
    <source>
        <dbReference type="Google" id="ProtNLM"/>
    </source>
</evidence>
<feature type="region of interest" description="Disordered" evidence="10">
    <location>
        <begin position="230"/>
        <end position="775"/>
    </location>
</feature>
<feature type="compositionally biased region" description="Basic and acidic residues" evidence="10">
    <location>
        <begin position="2136"/>
        <end position="2150"/>
    </location>
</feature>
<dbReference type="GO" id="GO:0006351">
    <property type="term" value="P:DNA-templated transcription"/>
    <property type="evidence" value="ECO:0007669"/>
    <property type="project" value="InterPro"/>
</dbReference>
<dbReference type="SMART" id="SM00384">
    <property type="entry name" value="AT_hook"/>
    <property type="match status" value="4"/>
</dbReference>
<feature type="compositionally biased region" description="Low complexity" evidence="10">
    <location>
        <begin position="2304"/>
        <end position="2340"/>
    </location>
</feature>
<dbReference type="InterPro" id="IPR011011">
    <property type="entry name" value="Znf_FYVE_PHD"/>
</dbReference>
<feature type="domain" description="PHD-type" evidence="11">
    <location>
        <begin position="1103"/>
        <end position="1157"/>
    </location>
</feature>
<feature type="compositionally biased region" description="Pro residues" evidence="10">
    <location>
        <begin position="3031"/>
        <end position="3042"/>
    </location>
</feature>
<feature type="compositionally biased region" description="Basic and acidic residues" evidence="10">
    <location>
        <begin position="668"/>
        <end position="709"/>
    </location>
</feature>
<dbReference type="EMBL" id="CACVKT020005268">
    <property type="protein sequence ID" value="CAC5394259.1"/>
    <property type="molecule type" value="Genomic_DNA"/>
</dbReference>
<dbReference type="GO" id="GO:0008270">
    <property type="term" value="F:zinc ion binding"/>
    <property type="evidence" value="ECO:0007669"/>
    <property type="project" value="UniProtKB-KW"/>
</dbReference>
<feature type="region of interest" description="Disordered" evidence="10">
    <location>
        <begin position="143"/>
        <end position="164"/>
    </location>
</feature>
<dbReference type="SUPFAM" id="SSF57903">
    <property type="entry name" value="FYVE/PHD zinc finger"/>
    <property type="match status" value="1"/>
</dbReference>
<feature type="compositionally biased region" description="Basic and acidic residues" evidence="10">
    <location>
        <begin position="2962"/>
        <end position="2972"/>
    </location>
</feature>
<feature type="compositionally biased region" description="Basic and acidic residues" evidence="10">
    <location>
        <begin position="2889"/>
        <end position="2899"/>
    </location>
</feature>
<feature type="region of interest" description="Disordered" evidence="10">
    <location>
        <begin position="2092"/>
        <end position="2185"/>
    </location>
</feature>
<evidence type="ECO:0000313" key="13">
    <source>
        <dbReference type="EMBL" id="CAC5394259.1"/>
    </source>
</evidence>
<feature type="compositionally biased region" description="Basic and acidic residues" evidence="10">
    <location>
        <begin position="1889"/>
        <end position="1901"/>
    </location>
</feature>
<dbReference type="PRINTS" id="PR00929">
    <property type="entry name" value="ATHOOK"/>
</dbReference>
<dbReference type="OrthoDB" id="1884872at2759"/>
<dbReference type="PANTHER" id="PTHR11477">
    <property type="entry name" value="TRANSCRIPTION FACTOR S-II ZINC FINGER DOMAIN-CONTAINING PROTEIN"/>
    <property type="match status" value="1"/>
</dbReference>
<dbReference type="PROSITE" id="PS01359">
    <property type="entry name" value="ZF_PHD_1"/>
    <property type="match status" value="1"/>
</dbReference>
<keyword evidence="3 8" id="KW-0863">Zinc-finger</keyword>
<evidence type="ECO:0000256" key="2">
    <source>
        <dbReference type="ARBA" id="ARBA00022723"/>
    </source>
</evidence>
<feature type="compositionally biased region" description="Basic residues" evidence="10">
    <location>
        <begin position="437"/>
        <end position="448"/>
    </location>
</feature>
<organism evidence="13 14">
    <name type="scientific">Mytilus coruscus</name>
    <name type="common">Sea mussel</name>
    <dbReference type="NCBI Taxonomy" id="42192"/>
    <lineage>
        <taxon>Eukaryota</taxon>
        <taxon>Metazoa</taxon>
        <taxon>Spiralia</taxon>
        <taxon>Lophotrochozoa</taxon>
        <taxon>Mollusca</taxon>
        <taxon>Bivalvia</taxon>
        <taxon>Autobranchia</taxon>
        <taxon>Pteriomorphia</taxon>
        <taxon>Mytilida</taxon>
        <taxon>Mytiloidea</taxon>
        <taxon>Mytilidae</taxon>
        <taxon>Mytilinae</taxon>
        <taxon>Mytilus</taxon>
    </lineage>
</organism>
<feature type="compositionally biased region" description="Pro residues" evidence="10">
    <location>
        <begin position="3002"/>
        <end position="3013"/>
    </location>
</feature>
<feature type="compositionally biased region" description="Basic and acidic residues" evidence="10">
    <location>
        <begin position="1162"/>
        <end position="1173"/>
    </location>
</feature>